<dbReference type="Pfam" id="PF00069">
    <property type="entry name" value="Pkinase"/>
    <property type="match status" value="1"/>
</dbReference>
<keyword evidence="1" id="KW-0723">Serine/threonine-protein kinase</keyword>
<dbReference type="EMBL" id="JAAGAX010000002">
    <property type="protein sequence ID" value="KAF2322396.1"/>
    <property type="molecule type" value="Genomic_DNA"/>
</dbReference>
<keyword evidence="4" id="KW-0418">Kinase</keyword>
<dbReference type="SUPFAM" id="SSF56112">
    <property type="entry name" value="Protein kinase-like (PK-like)"/>
    <property type="match status" value="1"/>
</dbReference>
<dbReference type="GO" id="GO:0005524">
    <property type="term" value="F:ATP binding"/>
    <property type="evidence" value="ECO:0007669"/>
    <property type="project" value="UniProtKB-KW"/>
</dbReference>
<evidence type="ECO:0000256" key="2">
    <source>
        <dbReference type="ARBA" id="ARBA00022679"/>
    </source>
</evidence>
<dbReference type="PANTHER" id="PTHR22974">
    <property type="entry name" value="MIXED LINEAGE PROTEIN KINASE"/>
    <property type="match status" value="1"/>
</dbReference>
<evidence type="ECO:0000256" key="1">
    <source>
        <dbReference type="ARBA" id="ARBA00022527"/>
    </source>
</evidence>
<accession>A0A6A6NCK0</accession>
<dbReference type="GO" id="GO:0004674">
    <property type="term" value="F:protein serine/threonine kinase activity"/>
    <property type="evidence" value="ECO:0007669"/>
    <property type="project" value="UniProtKB-KW"/>
</dbReference>
<feature type="compositionally biased region" description="Low complexity" evidence="7">
    <location>
        <begin position="43"/>
        <end position="53"/>
    </location>
</feature>
<proteinExistence type="predicted"/>
<evidence type="ECO:0000313" key="9">
    <source>
        <dbReference type="EMBL" id="KAF2322396.1"/>
    </source>
</evidence>
<evidence type="ECO:0000313" key="10">
    <source>
        <dbReference type="Proteomes" id="UP000467840"/>
    </source>
</evidence>
<dbReference type="PANTHER" id="PTHR22974:SF23">
    <property type="entry name" value="TOUSLED-LIKE KINASE, ISOFORM G"/>
    <property type="match status" value="1"/>
</dbReference>
<sequence>MSDDMLIHFSSNSSNQSDQSLPTKIAKLEARMVGKASSVASTPAQPQQLQQQPTWSSVSSAVKFGPAEDLSEQMSSSDSDDYNGGEFLIQANTQKRQRIQEDNNSSAFEHLEDNKHKDNLHNDGCPLVEEDITSLRAKVAALEEQLRKSRQEASDNQNLCQQLEKRTKMISDLLISVSKAERQEARMKVRQDSLRLGNVGVIRAGTVISETWEDGQVLKDLNTHLRHLLETKEAVERQRKSLKKRQSDKGDGTDAELGAQEDDFLIQDEIFKSRLASIKREEEIILRERDRYELEKGRLIREMKRIRDEDGSHFNNFQILNHRYALLNLLGKGGFSEVYKIFQGLVYLNKRAQKIIHYDLKPGNVLFDEFGVAKVTDFGLSKIVEDDIGSQGMELTSQGAGTYWYLPPECFELSKTPLISSKVDVWSAGVLFYQMLFGRRPFGHDQTQERILREDTIIKARRVEFPSKPSVSNEAKDFIRRCLTYNQTERPDVLTIAQDQYLTYSKK</sequence>
<dbReference type="AlphaFoldDB" id="A0A6A6NCK0"/>
<evidence type="ECO:0000256" key="3">
    <source>
        <dbReference type="ARBA" id="ARBA00022741"/>
    </source>
</evidence>
<dbReference type="GO" id="GO:0005634">
    <property type="term" value="C:nucleus"/>
    <property type="evidence" value="ECO:0007669"/>
    <property type="project" value="TreeGrafter"/>
</dbReference>
<keyword evidence="3" id="KW-0547">Nucleotide-binding</keyword>
<evidence type="ECO:0000256" key="4">
    <source>
        <dbReference type="ARBA" id="ARBA00022777"/>
    </source>
</evidence>
<feature type="compositionally biased region" description="Low complexity" evidence="7">
    <location>
        <begin position="10"/>
        <end position="20"/>
    </location>
</feature>
<dbReference type="GO" id="GO:0035556">
    <property type="term" value="P:intracellular signal transduction"/>
    <property type="evidence" value="ECO:0007669"/>
    <property type="project" value="TreeGrafter"/>
</dbReference>
<feature type="region of interest" description="Disordered" evidence="7">
    <location>
        <begin position="236"/>
        <end position="256"/>
    </location>
</feature>
<dbReference type="PROSITE" id="PS00108">
    <property type="entry name" value="PROTEIN_KINASE_ST"/>
    <property type="match status" value="1"/>
</dbReference>
<dbReference type="SMART" id="SM00220">
    <property type="entry name" value="S_TKc"/>
    <property type="match status" value="1"/>
</dbReference>
<dbReference type="PROSITE" id="PS50011">
    <property type="entry name" value="PROTEIN_KINASE_DOM"/>
    <property type="match status" value="1"/>
</dbReference>
<keyword evidence="2" id="KW-0808">Transferase</keyword>
<feature type="domain" description="Protein kinase" evidence="8">
    <location>
        <begin position="188"/>
        <end position="502"/>
    </location>
</feature>
<keyword evidence="5" id="KW-0067">ATP-binding</keyword>
<dbReference type="Proteomes" id="UP000467840">
    <property type="component" value="Chromosome 11"/>
</dbReference>
<protein>
    <recommendedName>
        <fullName evidence="8">Protein kinase domain-containing protein</fullName>
    </recommendedName>
</protein>
<feature type="region of interest" description="Disordered" evidence="7">
    <location>
        <begin position="1"/>
        <end position="60"/>
    </location>
</feature>
<feature type="compositionally biased region" description="Basic and acidic residues" evidence="7">
    <location>
        <begin position="236"/>
        <end position="252"/>
    </location>
</feature>
<evidence type="ECO:0000256" key="5">
    <source>
        <dbReference type="ARBA" id="ARBA00022840"/>
    </source>
</evidence>
<keyword evidence="6" id="KW-0175">Coiled coil</keyword>
<dbReference type="Gene3D" id="1.10.510.10">
    <property type="entry name" value="Transferase(Phosphotransferase) domain 1"/>
    <property type="match status" value="1"/>
</dbReference>
<feature type="coiled-coil region" evidence="6">
    <location>
        <begin position="275"/>
        <end position="309"/>
    </location>
</feature>
<dbReference type="InterPro" id="IPR008271">
    <property type="entry name" value="Ser/Thr_kinase_AS"/>
</dbReference>
<dbReference type="InterPro" id="IPR000719">
    <property type="entry name" value="Prot_kinase_dom"/>
</dbReference>
<reference evidence="9 10" key="1">
    <citation type="journal article" date="2020" name="Mol. Plant">
        <title>The Chromosome-Based Rubber Tree Genome Provides New Insights into Spurge Genome Evolution and Rubber Biosynthesis.</title>
        <authorList>
            <person name="Liu J."/>
            <person name="Shi C."/>
            <person name="Shi C.C."/>
            <person name="Li W."/>
            <person name="Zhang Q.J."/>
            <person name="Zhang Y."/>
            <person name="Li K."/>
            <person name="Lu H.F."/>
            <person name="Shi C."/>
            <person name="Zhu S.T."/>
            <person name="Xiao Z.Y."/>
            <person name="Nan H."/>
            <person name="Yue Y."/>
            <person name="Zhu X.G."/>
            <person name="Wu Y."/>
            <person name="Hong X.N."/>
            <person name="Fan G.Y."/>
            <person name="Tong Y."/>
            <person name="Zhang D."/>
            <person name="Mao C.L."/>
            <person name="Liu Y.L."/>
            <person name="Hao S.J."/>
            <person name="Liu W.Q."/>
            <person name="Lv M.Q."/>
            <person name="Zhang H.B."/>
            <person name="Liu Y."/>
            <person name="Hu-Tang G.R."/>
            <person name="Wang J.P."/>
            <person name="Wang J.H."/>
            <person name="Sun Y.H."/>
            <person name="Ni S.B."/>
            <person name="Chen W.B."/>
            <person name="Zhang X.C."/>
            <person name="Jiao Y.N."/>
            <person name="Eichler E.E."/>
            <person name="Li G.H."/>
            <person name="Liu X."/>
            <person name="Gao L.Z."/>
        </authorList>
    </citation>
    <scope>NUCLEOTIDE SEQUENCE [LARGE SCALE GENOMIC DNA]</scope>
    <source>
        <strain evidence="10">cv. GT1</strain>
        <tissue evidence="9">Leaf</tissue>
    </source>
</reference>
<dbReference type="InterPro" id="IPR011009">
    <property type="entry name" value="Kinase-like_dom_sf"/>
</dbReference>
<gene>
    <name evidence="9" type="ORF">GH714_013444</name>
</gene>
<feature type="coiled-coil region" evidence="6">
    <location>
        <begin position="125"/>
        <end position="166"/>
    </location>
</feature>
<organism evidence="9 10">
    <name type="scientific">Hevea brasiliensis</name>
    <name type="common">Para rubber tree</name>
    <name type="synonym">Siphonia brasiliensis</name>
    <dbReference type="NCBI Taxonomy" id="3981"/>
    <lineage>
        <taxon>Eukaryota</taxon>
        <taxon>Viridiplantae</taxon>
        <taxon>Streptophyta</taxon>
        <taxon>Embryophyta</taxon>
        <taxon>Tracheophyta</taxon>
        <taxon>Spermatophyta</taxon>
        <taxon>Magnoliopsida</taxon>
        <taxon>eudicotyledons</taxon>
        <taxon>Gunneridae</taxon>
        <taxon>Pentapetalae</taxon>
        <taxon>rosids</taxon>
        <taxon>fabids</taxon>
        <taxon>Malpighiales</taxon>
        <taxon>Euphorbiaceae</taxon>
        <taxon>Crotonoideae</taxon>
        <taxon>Micrandreae</taxon>
        <taxon>Hevea</taxon>
    </lineage>
</organism>
<keyword evidence="10" id="KW-1185">Reference proteome</keyword>
<evidence type="ECO:0000259" key="8">
    <source>
        <dbReference type="PROSITE" id="PS50011"/>
    </source>
</evidence>
<evidence type="ECO:0000256" key="7">
    <source>
        <dbReference type="SAM" id="MobiDB-lite"/>
    </source>
</evidence>
<dbReference type="GO" id="GO:0007059">
    <property type="term" value="P:chromosome segregation"/>
    <property type="evidence" value="ECO:0007669"/>
    <property type="project" value="TreeGrafter"/>
</dbReference>
<name>A0A6A6NCK0_HEVBR</name>
<comment type="caution">
    <text evidence="9">The sequence shown here is derived from an EMBL/GenBank/DDBJ whole genome shotgun (WGS) entry which is preliminary data.</text>
</comment>
<evidence type="ECO:0000256" key="6">
    <source>
        <dbReference type="SAM" id="Coils"/>
    </source>
</evidence>